<sequence length="437" mass="48003">MQTFSIEEVHRQFREVFGMKKALSLLTISALSIGMLSACGPKDSGKKEESKAKKDYDLLVWEDDKKGVGLEPAVKSFEEKYKVKVKVVEMQMTDQVKKLRLDGPAGTGPDVVTLPHDQIGNAVTEGLLSEVKADDAVKSKFTDLSIKAQTYNGKLYGLPKAIETPIFIYNKKLMQKAPETMDELFNFSKDFTKDGKYGFLTLGDNFYFANAFMAGMGGYVFGEKDGKPNASDVGLNNSGAVQGAEYLQKWYKEKLFPKGIIGESGGPAADGLFNEGKAASIMNGPWAFQAMEKNGIDYGVAPMPKLPNGQPMKTFVGVKGWHVTSFSKQNDLATKFTEWVTNEENAKIRFEKTKEIPPVKSVMEDPIIKDNEAAKAVATQSENGIPMPNIPEMQEVWKPAGDALQLVVTEKEAPKSALDSAVKQIKGNIEANHSNKK</sequence>
<dbReference type="PRINTS" id="PR00181">
    <property type="entry name" value="MALTOSEBP"/>
</dbReference>
<dbReference type="GO" id="GO:1901982">
    <property type="term" value="F:maltose binding"/>
    <property type="evidence" value="ECO:0007669"/>
    <property type="project" value="TreeGrafter"/>
</dbReference>
<dbReference type="InterPro" id="IPR006059">
    <property type="entry name" value="SBP"/>
</dbReference>
<dbReference type="GO" id="GO:0015144">
    <property type="term" value="F:carbohydrate transmembrane transporter activity"/>
    <property type="evidence" value="ECO:0007669"/>
    <property type="project" value="InterPro"/>
</dbReference>
<dbReference type="GO" id="GO:0042956">
    <property type="term" value="P:maltodextrin transmembrane transport"/>
    <property type="evidence" value="ECO:0007669"/>
    <property type="project" value="TreeGrafter"/>
</dbReference>
<dbReference type="InterPro" id="IPR006060">
    <property type="entry name" value="Maltose/Cyclodextrin-bd"/>
</dbReference>
<keyword evidence="4" id="KW-0732">Signal</keyword>
<dbReference type="Proteomes" id="UP000001753">
    <property type="component" value="Chromosome"/>
</dbReference>
<organism evidence="6">
    <name type="scientific">Bacillus mycoides</name>
    <dbReference type="NCBI Taxonomy" id="1405"/>
    <lineage>
        <taxon>Bacteria</taxon>
        <taxon>Bacillati</taxon>
        <taxon>Bacillota</taxon>
        <taxon>Bacilli</taxon>
        <taxon>Bacillales</taxon>
        <taxon>Bacillaceae</taxon>
        <taxon>Bacillus</taxon>
        <taxon>Bacillus cereus group</taxon>
    </lineage>
</organism>
<dbReference type="AlphaFoldDB" id="C2XYI2"/>
<keyword evidence="5" id="KW-1003">Cell membrane</keyword>
<name>C2XYI2_BACMY</name>
<keyword evidence="5" id="KW-0472">Membrane</keyword>
<comment type="subcellular location">
    <subcellularLocation>
        <location evidence="5">Cell membrane</location>
        <topology evidence="5">Lipid-anchor</topology>
    </subcellularLocation>
</comment>
<comment type="similarity">
    <text evidence="1 5">Belongs to the bacterial solute-binding protein 1 family.</text>
</comment>
<dbReference type="EMBL" id="ACMP01000100">
    <property type="protein sequence ID" value="EEL69284.1"/>
    <property type="molecule type" value="Genomic_DNA"/>
</dbReference>
<evidence type="ECO:0000256" key="4">
    <source>
        <dbReference type="ARBA" id="ARBA00022729"/>
    </source>
</evidence>
<proteinExistence type="inferred from homology"/>
<keyword evidence="5" id="KW-0449">Lipoprotein</keyword>
<dbReference type="HOGENOM" id="CLU_031285_17_2_9"/>
<reference evidence="6" key="1">
    <citation type="journal article" date="2012" name="Genome Res.">
        <title>Genomic characterization of the Bacillus cereus sensu lato species: Backdrop to the evolution of Bacillus anthracis.</title>
        <authorList>
            <person name="Zwick M.E."/>
            <person name="Joseph S.J."/>
            <person name="Didelot X."/>
            <person name="Chen P.E."/>
            <person name="Bishop-Lilly K.A."/>
            <person name="Stewart A.C."/>
            <person name="Willner K."/>
            <person name="Nolan N."/>
            <person name="Lentz S."/>
            <person name="Thomason M.K."/>
            <person name="Sozhamannan S."/>
            <person name="Mateczun A.J."/>
            <person name="Du L."/>
            <person name="Read T.D."/>
        </authorList>
    </citation>
    <scope>NUCLEOTIDE SEQUENCE [LARGE SCALE GENOMIC DNA]</scope>
    <source>
        <strain evidence="6">AH603</strain>
    </source>
</reference>
<dbReference type="SUPFAM" id="SSF53850">
    <property type="entry name" value="Periplasmic binding protein-like II"/>
    <property type="match status" value="1"/>
</dbReference>
<comment type="caution">
    <text evidence="6">The sequence shown here is derived from an EMBL/GenBank/DDBJ whole genome shotgun (WGS) entry which is preliminary data.</text>
</comment>
<evidence type="ECO:0000256" key="2">
    <source>
        <dbReference type="ARBA" id="ARBA00022448"/>
    </source>
</evidence>
<evidence type="ECO:0000256" key="1">
    <source>
        <dbReference type="ARBA" id="ARBA00008520"/>
    </source>
</evidence>
<evidence type="ECO:0000256" key="3">
    <source>
        <dbReference type="ARBA" id="ARBA00022597"/>
    </source>
</evidence>
<keyword evidence="3 5" id="KW-0762">Sugar transport</keyword>
<accession>C2XYI2</accession>
<dbReference type="PANTHER" id="PTHR30061:SF50">
    <property type="entry name" value="MALTOSE_MALTODEXTRIN-BINDING PERIPLASMIC PROTEIN"/>
    <property type="match status" value="1"/>
</dbReference>
<keyword evidence="2 5" id="KW-0813">Transport</keyword>
<dbReference type="Pfam" id="PF13416">
    <property type="entry name" value="SBP_bac_8"/>
    <property type="match status" value="1"/>
</dbReference>
<gene>
    <name evidence="6" type="ORF">bcere0026_37620</name>
</gene>
<dbReference type="PANTHER" id="PTHR30061">
    <property type="entry name" value="MALTOSE-BINDING PERIPLASMIC PROTEIN"/>
    <property type="match status" value="1"/>
</dbReference>
<dbReference type="GO" id="GO:0015768">
    <property type="term" value="P:maltose transport"/>
    <property type="evidence" value="ECO:0007669"/>
    <property type="project" value="TreeGrafter"/>
</dbReference>
<dbReference type="GO" id="GO:0055052">
    <property type="term" value="C:ATP-binding cassette (ABC) transporter complex, substrate-binding subunit-containing"/>
    <property type="evidence" value="ECO:0007669"/>
    <property type="project" value="TreeGrafter"/>
</dbReference>
<evidence type="ECO:0000256" key="5">
    <source>
        <dbReference type="RuleBase" id="RU365005"/>
    </source>
</evidence>
<evidence type="ECO:0000313" key="6">
    <source>
        <dbReference type="EMBL" id="EEL69284.1"/>
    </source>
</evidence>
<dbReference type="Gene3D" id="3.40.190.10">
    <property type="entry name" value="Periplasmic binding protein-like II"/>
    <property type="match status" value="2"/>
</dbReference>
<protein>
    <recommendedName>
        <fullName evidence="5">Maltodextrin-binding protein</fullName>
    </recommendedName>
</protein>